<dbReference type="EMBL" id="JABZQH010000054">
    <property type="protein sequence ID" value="MBF1351960.1"/>
    <property type="molecule type" value="Genomic_DNA"/>
</dbReference>
<evidence type="ECO:0000313" key="2">
    <source>
        <dbReference type="Proteomes" id="UP000722050"/>
    </source>
</evidence>
<organism evidence="1 2">
    <name type="scientific">Mogibacterium diversum</name>
    <dbReference type="NCBI Taxonomy" id="114527"/>
    <lineage>
        <taxon>Bacteria</taxon>
        <taxon>Bacillati</taxon>
        <taxon>Bacillota</taxon>
        <taxon>Clostridia</taxon>
        <taxon>Peptostreptococcales</taxon>
        <taxon>Anaerovoracaceae</taxon>
        <taxon>Mogibacterium</taxon>
    </lineage>
</organism>
<name>A0A930EE94_9FIRM</name>
<accession>A0A930EE94</accession>
<gene>
    <name evidence="1" type="ORF">HXM71_02420</name>
</gene>
<proteinExistence type="predicted"/>
<sequence>MKSLGKNVLYLGVERSVRVEVRDCDLSDTIGWATYIKHALLYTDDSFDAFQERLDYDNSEESCVDDVSVVINYLGGIANSDNSDVRIFESVIYKQVPFIEVDVRLYDGFLYFSLQENIDMKDEVVADISAKIDSVLSGYSALDSLNEAQQSDLMERIRLRARRD</sequence>
<evidence type="ECO:0000313" key="1">
    <source>
        <dbReference type="EMBL" id="MBF1351960.1"/>
    </source>
</evidence>
<protein>
    <submittedName>
        <fullName evidence="1">Uncharacterized protein</fullName>
    </submittedName>
</protein>
<dbReference type="Proteomes" id="UP000722050">
    <property type="component" value="Unassembled WGS sequence"/>
</dbReference>
<dbReference type="AlphaFoldDB" id="A0A930EE94"/>
<reference evidence="1" key="1">
    <citation type="submission" date="2020-04" db="EMBL/GenBank/DDBJ databases">
        <title>Deep metagenomics examines the oral microbiome during advanced dental caries in children, revealing novel taxa and co-occurrences with host molecules.</title>
        <authorList>
            <person name="Baker J.L."/>
            <person name="Morton J.T."/>
            <person name="Dinis M."/>
            <person name="Alvarez R."/>
            <person name="Tran N.C."/>
            <person name="Knight R."/>
            <person name="Edlund A."/>
        </authorList>
    </citation>
    <scope>NUCLEOTIDE SEQUENCE</scope>
    <source>
        <strain evidence="1">JCVI_24_bin.8</strain>
    </source>
</reference>
<comment type="caution">
    <text evidence="1">The sequence shown here is derived from an EMBL/GenBank/DDBJ whole genome shotgun (WGS) entry which is preliminary data.</text>
</comment>